<organism evidence="7 8">
    <name type="scientific">Apophysomyces ossiformis</name>
    <dbReference type="NCBI Taxonomy" id="679940"/>
    <lineage>
        <taxon>Eukaryota</taxon>
        <taxon>Fungi</taxon>
        <taxon>Fungi incertae sedis</taxon>
        <taxon>Mucoromycota</taxon>
        <taxon>Mucoromycotina</taxon>
        <taxon>Mucoromycetes</taxon>
        <taxon>Mucorales</taxon>
        <taxon>Mucorineae</taxon>
        <taxon>Mucoraceae</taxon>
        <taxon>Apophysomyces</taxon>
    </lineage>
</organism>
<accession>A0A8H7EJP8</accession>
<evidence type="ECO:0000259" key="6">
    <source>
        <dbReference type="PROSITE" id="PS50109"/>
    </source>
</evidence>
<dbReference type="GO" id="GO:0009927">
    <property type="term" value="F:histidine phosphotransfer kinase activity"/>
    <property type="evidence" value="ECO:0007669"/>
    <property type="project" value="TreeGrafter"/>
</dbReference>
<dbReference type="Gene3D" id="3.30.565.10">
    <property type="entry name" value="Histidine kinase-like ATPase, C-terminal domain"/>
    <property type="match status" value="1"/>
</dbReference>
<dbReference type="Gene3D" id="3.40.50.2300">
    <property type="match status" value="1"/>
</dbReference>
<evidence type="ECO:0000256" key="4">
    <source>
        <dbReference type="ARBA" id="ARBA00022679"/>
    </source>
</evidence>
<dbReference type="Proteomes" id="UP000605846">
    <property type="component" value="Unassembled WGS sequence"/>
</dbReference>
<dbReference type="PROSITE" id="PS50109">
    <property type="entry name" value="HIS_KIN"/>
    <property type="match status" value="1"/>
</dbReference>
<feature type="domain" description="Histidine kinase" evidence="6">
    <location>
        <begin position="1"/>
        <end position="306"/>
    </location>
</feature>
<dbReference type="InterPro" id="IPR003594">
    <property type="entry name" value="HATPase_dom"/>
</dbReference>
<evidence type="ECO:0000256" key="3">
    <source>
        <dbReference type="ARBA" id="ARBA00022553"/>
    </source>
</evidence>
<dbReference type="InterPro" id="IPR004358">
    <property type="entry name" value="Sig_transdc_His_kin-like_C"/>
</dbReference>
<dbReference type="SUPFAM" id="SSF55874">
    <property type="entry name" value="ATPase domain of HSP90 chaperone/DNA topoisomerase II/histidine kinase"/>
    <property type="match status" value="1"/>
</dbReference>
<dbReference type="AlphaFoldDB" id="A0A8H7EJP8"/>
<dbReference type="PANTHER" id="PTHR43047:SF72">
    <property type="entry name" value="OSMOSENSING HISTIDINE PROTEIN KINASE SLN1"/>
    <property type="match status" value="1"/>
</dbReference>
<dbReference type="Pfam" id="PF02518">
    <property type="entry name" value="HATPase_c"/>
    <property type="match status" value="1"/>
</dbReference>
<dbReference type="OrthoDB" id="10266508at2759"/>
<evidence type="ECO:0000256" key="5">
    <source>
        <dbReference type="ARBA" id="ARBA00022777"/>
    </source>
</evidence>
<dbReference type="InterPro" id="IPR005467">
    <property type="entry name" value="His_kinase_dom"/>
</dbReference>
<comment type="catalytic activity">
    <reaction evidence="1">
        <text>ATP + protein L-histidine = ADP + protein N-phospho-L-histidine.</text>
        <dbReference type="EC" id="2.7.13.3"/>
    </reaction>
</comment>
<evidence type="ECO:0000256" key="1">
    <source>
        <dbReference type="ARBA" id="ARBA00000085"/>
    </source>
</evidence>
<gene>
    <name evidence="7" type="ORF">EC973_007226</name>
</gene>
<keyword evidence="5" id="KW-0418">Kinase</keyword>
<sequence>MDAERSSLSEEQTEHLQVIQTSGHHLLTLINDILDISKLNHDPRFKLEKRRFSLRKCVKDTLHMARHQASMNQQSKLVHVAEVSSVLDDNEPLNEAIAHLQSTGVLLLPTHPCKNVLPLLWSIEPDVPDSIVGDTMRLTQIMLNLCTNAVKFTTEGGICVRIKRYAPPAPGQSMSLAPVRFKQRYDAREETVWTRTMLEDNIIDQRQNDQNHYLSETVNKNDVWYNKKVFIEISVTDTGIGIPADRLPKLFTSFSQIDISTARRYGGTGLGLAISSTLVNHMDGGLWVESDEGVGSCFAFVLPMEVAPVPKITDCTNYARDDHDVRSIPSSPSTIASGYSVCNVNEELPGVSSTVEEPIPLVLSDSMRFGISNQSVKTSNVSEQPEGIALRCDTNGSSILSVCHLPNAELPLSASHSGEHTSFKKVSVNRTYGVVSNHIHTTNVLQVEYPMPQNTQNIYPTEILPESTESMHEEEELVAKQPMNIMLAEDNILNQKIAMAILGRLGYKDVTIANNGREMDLWMPEMDGFEATQKIMAARCAGDSTESGLLNASEQALYPDGNAVGSEQKYHQ</sequence>
<dbReference type="PRINTS" id="PR00344">
    <property type="entry name" value="BCTRLSENSOR"/>
</dbReference>
<dbReference type="CDD" id="cd16922">
    <property type="entry name" value="HATPase_EvgS-ArcB-TorS-like"/>
    <property type="match status" value="1"/>
</dbReference>
<dbReference type="InterPro" id="IPR011006">
    <property type="entry name" value="CheY-like_superfamily"/>
</dbReference>
<dbReference type="EMBL" id="JABAYA010000501">
    <property type="protein sequence ID" value="KAF7720598.1"/>
    <property type="molecule type" value="Genomic_DNA"/>
</dbReference>
<dbReference type="SMART" id="SM00387">
    <property type="entry name" value="HATPase_c"/>
    <property type="match status" value="1"/>
</dbReference>
<comment type="caution">
    <text evidence="7">The sequence shown here is derived from an EMBL/GenBank/DDBJ whole genome shotgun (WGS) entry which is preliminary data.</text>
</comment>
<keyword evidence="4" id="KW-0808">Transferase</keyword>
<evidence type="ECO:0000313" key="7">
    <source>
        <dbReference type="EMBL" id="KAF7720598.1"/>
    </source>
</evidence>
<dbReference type="InterPro" id="IPR036097">
    <property type="entry name" value="HisK_dim/P_sf"/>
</dbReference>
<dbReference type="Gene3D" id="1.10.287.130">
    <property type="match status" value="1"/>
</dbReference>
<name>A0A8H7EJP8_9FUNG</name>
<dbReference type="GO" id="GO:0005886">
    <property type="term" value="C:plasma membrane"/>
    <property type="evidence" value="ECO:0007669"/>
    <property type="project" value="TreeGrafter"/>
</dbReference>
<protein>
    <recommendedName>
        <fullName evidence="2">histidine kinase</fullName>
        <ecNumber evidence="2">2.7.13.3</ecNumber>
    </recommendedName>
</protein>
<dbReference type="InterPro" id="IPR036890">
    <property type="entry name" value="HATPase_C_sf"/>
</dbReference>
<keyword evidence="3" id="KW-0597">Phosphoprotein</keyword>
<dbReference type="InterPro" id="IPR003661">
    <property type="entry name" value="HisK_dim/P_dom"/>
</dbReference>
<dbReference type="CDD" id="cd17546">
    <property type="entry name" value="REC_hyHK_CKI1_RcsC-like"/>
    <property type="match status" value="1"/>
</dbReference>
<keyword evidence="8" id="KW-1185">Reference proteome</keyword>
<proteinExistence type="predicted"/>
<dbReference type="PANTHER" id="PTHR43047">
    <property type="entry name" value="TWO-COMPONENT HISTIDINE PROTEIN KINASE"/>
    <property type="match status" value="1"/>
</dbReference>
<evidence type="ECO:0000256" key="2">
    <source>
        <dbReference type="ARBA" id="ARBA00012438"/>
    </source>
</evidence>
<dbReference type="GO" id="GO:0000155">
    <property type="term" value="F:phosphorelay sensor kinase activity"/>
    <property type="evidence" value="ECO:0007669"/>
    <property type="project" value="InterPro"/>
</dbReference>
<evidence type="ECO:0000313" key="8">
    <source>
        <dbReference type="Proteomes" id="UP000605846"/>
    </source>
</evidence>
<dbReference type="EC" id="2.7.13.3" evidence="2"/>
<dbReference type="SUPFAM" id="SSF47384">
    <property type="entry name" value="Homodimeric domain of signal transducing histidine kinase"/>
    <property type="match status" value="1"/>
</dbReference>
<dbReference type="CDD" id="cd00082">
    <property type="entry name" value="HisKA"/>
    <property type="match status" value="1"/>
</dbReference>
<reference evidence="7" key="1">
    <citation type="submission" date="2020-01" db="EMBL/GenBank/DDBJ databases">
        <title>Genome Sequencing of Three Apophysomyces-Like Fungal Strains Confirms a Novel Fungal Genus in the Mucoromycota with divergent Burkholderia-like Endosymbiotic Bacteria.</title>
        <authorList>
            <person name="Stajich J.E."/>
            <person name="Macias A.M."/>
            <person name="Carter-House D."/>
            <person name="Lovett B."/>
            <person name="Kasson L.R."/>
            <person name="Berry K."/>
            <person name="Grigoriev I."/>
            <person name="Chang Y."/>
            <person name="Spatafora J."/>
            <person name="Kasson M.T."/>
        </authorList>
    </citation>
    <scope>NUCLEOTIDE SEQUENCE</scope>
    <source>
        <strain evidence="7">NRRL A-21654</strain>
    </source>
</reference>
<dbReference type="SUPFAM" id="SSF52172">
    <property type="entry name" value="CheY-like"/>
    <property type="match status" value="1"/>
</dbReference>